<dbReference type="SUPFAM" id="SSF48056">
    <property type="entry name" value="Di-copper centre-containing domain"/>
    <property type="match status" value="1"/>
</dbReference>
<evidence type="ECO:0000256" key="2">
    <source>
        <dbReference type="ARBA" id="ARBA00022723"/>
    </source>
</evidence>
<feature type="domain" description="Tyrosinase copper-binding" evidence="5">
    <location>
        <begin position="288"/>
        <end position="299"/>
    </location>
</feature>
<comment type="caution">
    <text evidence="6">The sequence shown here is derived from an EMBL/GenBank/DDBJ whole genome shotgun (WGS) entry which is preliminary data.</text>
</comment>
<dbReference type="EMBL" id="JTJC03000007">
    <property type="protein sequence ID" value="NHC37304.1"/>
    <property type="molecule type" value="Genomic_DNA"/>
</dbReference>
<dbReference type="InterPro" id="IPR002227">
    <property type="entry name" value="Tyrosinase_Cu-bd"/>
</dbReference>
<protein>
    <submittedName>
        <fullName evidence="6">Tyrosinase family protein</fullName>
    </submittedName>
</protein>
<dbReference type="InterPro" id="IPR050316">
    <property type="entry name" value="Tyrosinase/Hemocyanin"/>
</dbReference>
<sequence>MKMFRRAIAFLLAVSLIAISIGSGSSVSADDNLAVRKNIIDLTATEKAAFIKAIKTLKTTTLPEHKISIYDEFVAQHVAAMGLMSKDAKGPAAGHDGAHESSILLPWHREFIWRFETALQSVDPNVTLPYWDWTNPQALTAIFSDDFAGGNGEGVTISIPDAGNFTGGAVVSGTFSAANGWNLYPELHITPDGQPMGEVLLRFMQLPPTNNYPAPQADVDRILAANDYDTFRQAIEGFIQLNPSGQPTTGVFMHNYFHSFVGGANFNPSVGRPEPLGTMASLASSIYDPVFWLIHANVDRLWAEWQQSGHAGSQYYPAQGGHYGENLSDRMWPWDGGESTPANQGTGDQLSLLPAVPANDLVTPADTLDLSRYNYTYATLKNTNTKSSSRIAVLSLTIFATITWRLQSQQLSRRS</sequence>
<dbReference type="AlphaFoldDB" id="A0A9X5I711"/>
<evidence type="ECO:0000313" key="6">
    <source>
        <dbReference type="EMBL" id="NHC37304.1"/>
    </source>
</evidence>
<dbReference type="Pfam" id="PF00264">
    <property type="entry name" value="Tyrosinase"/>
    <property type="match status" value="1"/>
</dbReference>
<gene>
    <name evidence="6" type="ORF">QH73_0022135</name>
</gene>
<reference evidence="6 7" key="1">
    <citation type="journal article" date="2015" name="Genome Announc.">
        <title>Draft Genome Sequence of the Terrestrial Cyanobacterium Scytonema millei VB511283, Isolated from Eastern India.</title>
        <authorList>
            <person name="Sen D."/>
            <person name="Chandrababunaidu M.M."/>
            <person name="Singh D."/>
            <person name="Sanghi N."/>
            <person name="Ghorai A."/>
            <person name="Mishra G.P."/>
            <person name="Madduluri M."/>
            <person name="Adhikary S.P."/>
            <person name="Tripathy S."/>
        </authorList>
    </citation>
    <scope>NUCLEOTIDE SEQUENCE [LARGE SCALE GENOMIC DNA]</scope>
    <source>
        <strain evidence="6 7">VB511283</strain>
    </source>
</reference>
<keyword evidence="2" id="KW-0479">Metal-binding</keyword>
<dbReference type="GO" id="GO:0046872">
    <property type="term" value="F:metal ion binding"/>
    <property type="evidence" value="ECO:0007669"/>
    <property type="project" value="UniProtKB-KW"/>
</dbReference>
<feature type="signal peptide" evidence="4">
    <location>
        <begin position="1"/>
        <end position="29"/>
    </location>
</feature>
<keyword evidence="4" id="KW-0732">Signal</keyword>
<evidence type="ECO:0000256" key="3">
    <source>
        <dbReference type="ARBA" id="ARBA00023008"/>
    </source>
</evidence>
<dbReference type="Gene3D" id="1.10.1280.10">
    <property type="entry name" value="Di-copper center containing domain from catechol oxidase"/>
    <property type="match status" value="1"/>
</dbReference>
<dbReference type="PANTHER" id="PTHR11474">
    <property type="entry name" value="TYROSINASE FAMILY MEMBER"/>
    <property type="match status" value="1"/>
</dbReference>
<organism evidence="6 7">
    <name type="scientific">Scytonema millei VB511283</name>
    <dbReference type="NCBI Taxonomy" id="1245923"/>
    <lineage>
        <taxon>Bacteria</taxon>
        <taxon>Bacillati</taxon>
        <taxon>Cyanobacteriota</taxon>
        <taxon>Cyanophyceae</taxon>
        <taxon>Nostocales</taxon>
        <taxon>Scytonemataceae</taxon>
        <taxon>Scytonema</taxon>
    </lineage>
</organism>
<name>A0A9X5I711_9CYAN</name>
<evidence type="ECO:0000259" key="5">
    <source>
        <dbReference type="PROSITE" id="PS00498"/>
    </source>
</evidence>
<dbReference type="PROSITE" id="PS00498">
    <property type="entry name" value="TYROSINASE_2"/>
    <property type="match status" value="1"/>
</dbReference>
<evidence type="ECO:0000256" key="1">
    <source>
        <dbReference type="ARBA" id="ARBA00009928"/>
    </source>
</evidence>
<keyword evidence="7" id="KW-1185">Reference proteome</keyword>
<keyword evidence="3" id="KW-0186">Copper</keyword>
<dbReference type="Proteomes" id="UP000031532">
    <property type="component" value="Unassembled WGS sequence"/>
</dbReference>
<evidence type="ECO:0000313" key="7">
    <source>
        <dbReference type="Proteomes" id="UP000031532"/>
    </source>
</evidence>
<accession>A0A9X5I711</accession>
<dbReference type="PRINTS" id="PR00092">
    <property type="entry name" value="TYROSINASE"/>
</dbReference>
<proteinExistence type="inferred from homology"/>
<feature type="chain" id="PRO_5040735067" evidence="4">
    <location>
        <begin position="30"/>
        <end position="415"/>
    </location>
</feature>
<dbReference type="GO" id="GO:0016491">
    <property type="term" value="F:oxidoreductase activity"/>
    <property type="evidence" value="ECO:0007669"/>
    <property type="project" value="InterPro"/>
</dbReference>
<evidence type="ECO:0000256" key="4">
    <source>
        <dbReference type="SAM" id="SignalP"/>
    </source>
</evidence>
<dbReference type="PANTHER" id="PTHR11474:SF126">
    <property type="entry name" value="TYROSINASE-LIKE PROTEIN TYR-1-RELATED"/>
    <property type="match status" value="1"/>
</dbReference>
<dbReference type="OrthoDB" id="2874181at2"/>
<dbReference type="InterPro" id="IPR008922">
    <property type="entry name" value="Di-copper_centre_dom_sf"/>
</dbReference>
<comment type="similarity">
    <text evidence="1">Belongs to the tyrosinase family.</text>
</comment>